<proteinExistence type="inferred from homology"/>
<feature type="compositionally biased region" description="Basic residues" evidence="2">
    <location>
        <begin position="268"/>
        <end position="297"/>
    </location>
</feature>
<feature type="domain" description="S1 motif" evidence="3">
    <location>
        <begin position="79"/>
        <end position="155"/>
    </location>
</feature>
<organism evidence="4 5">
    <name type="scientific">Cylindrotheca closterium</name>
    <dbReference type="NCBI Taxonomy" id="2856"/>
    <lineage>
        <taxon>Eukaryota</taxon>
        <taxon>Sar</taxon>
        <taxon>Stramenopiles</taxon>
        <taxon>Ochrophyta</taxon>
        <taxon>Bacillariophyta</taxon>
        <taxon>Bacillariophyceae</taxon>
        <taxon>Bacillariophycidae</taxon>
        <taxon>Bacillariales</taxon>
        <taxon>Bacillariaceae</taxon>
        <taxon>Cylindrotheca</taxon>
    </lineage>
</organism>
<feature type="compositionally biased region" description="Basic and acidic residues" evidence="2">
    <location>
        <begin position="21"/>
        <end position="44"/>
    </location>
</feature>
<feature type="compositionally biased region" description="Low complexity" evidence="2">
    <location>
        <begin position="171"/>
        <end position="185"/>
    </location>
</feature>
<evidence type="ECO:0000256" key="2">
    <source>
        <dbReference type="SAM" id="MobiDB-lite"/>
    </source>
</evidence>
<feature type="region of interest" description="Disordered" evidence="2">
    <location>
        <begin position="167"/>
        <end position="195"/>
    </location>
</feature>
<dbReference type="Gene3D" id="2.40.50.140">
    <property type="entry name" value="Nucleic acid-binding proteins"/>
    <property type="match status" value="1"/>
</dbReference>
<feature type="compositionally biased region" description="Low complexity" evidence="2">
    <location>
        <begin position="308"/>
        <end position="330"/>
    </location>
</feature>
<keyword evidence="5" id="KW-1185">Reference proteome</keyword>
<dbReference type="GO" id="GO:0005634">
    <property type="term" value="C:nucleus"/>
    <property type="evidence" value="ECO:0007669"/>
    <property type="project" value="TreeGrafter"/>
</dbReference>
<evidence type="ECO:0000313" key="5">
    <source>
        <dbReference type="Proteomes" id="UP001295423"/>
    </source>
</evidence>
<evidence type="ECO:0000313" key="4">
    <source>
        <dbReference type="EMBL" id="CAJ1940432.1"/>
    </source>
</evidence>
<accession>A0AAD2FLE3</accession>
<protein>
    <recommendedName>
        <fullName evidence="3">S1 motif domain-containing protein</fullName>
    </recommendedName>
</protein>
<dbReference type="PANTHER" id="PTHR13087:SF0">
    <property type="entry name" value="NFKB ACTIVATING PROTEIN LIKE"/>
    <property type="match status" value="1"/>
</dbReference>
<feature type="region of interest" description="Disordered" evidence="2">
    <location>
        <begin position="224"/>
        <end position="351"/>
    </location>
</feature>
<dbReference type="PROSITE" id="PS50126">
    <property type="entry name" value="S1"/>
    <property type="match status" value="1"/>
</dbReference>
<feature type="region of interest" description="Disordered" evidence="2">
    <location>
        <begin position="364"/>
        <end position="393"/>
    </location>
</feature>
<feature type="region of interest" description="Disordered" evidence="2">
    <location>
        <begin position="1"/>
        <end position="73"/>
    </location>
</feature>
<dbReference type="GO" id="GO:0010468">
    <property type="term" value="P:regulation of gene expression"/>
    <property type="evidence" value="ECO:0007669"/>
    <property type="project" value="TreeGrafter"/>
</dbReference>
<dbReference type="AlphaFoldDB" id="A0AAD2FLE3"/>
<dbReference type="GO" id="GO:0003682">
    <property type="term" value="F:chromatin binding"/>
    <property type="evidence" value="ECO:0007669"/>
    <property type="project" value="InterPro"/>
</dbReference>
<dbReference type="EMBL" id="CAKOGP040000890">
    <property type="protein sequence ID" value="CAJ1940432.1"/>
    <property type="molecule type" value="Genomic_DNA"/>
</dbReference>
<dbReference type="Pfam" id="PF00575">
    <property type="entry name" value="S1"/>
    <property type="match status" value="1"/>
</dbReference>
<dbReference type="InterPro" id="IPR012340">
    <property type="entry name" value="NA-bd_OB-fold"/>
</dbReference>
<dbReference type="GO" id="GO:0003676">
    <property type="term" value="F:nucleic acid binding"/>
    <property type="evidence" value="ECO:0007669"/>
    <property type="project" value="InterPro"/>
</dbReference>
<dbReference type="InterPro" id="IPR009269">
    <property type="entry name" value="NKAP_C"/>
</dbReference>
<dbReference type="SMART" id="SM00316">
    <property type="entry name" value="S1"/>
    <property type="match status" value="1"/>
</dbReference>
<gene>
    <name evidence="4" type="ORF">CYCCA115_LOCUS7039</name>
</gene>
<dbReference type="Proteomes" id="UP001295423">
    <property type="component" value="Unassembled WGS sequence"/>
</dbReference>
<feature type="compositionally biased region" description="Low complexity" evidence="2">
    <location>
        <begin position="249"/>
        <end position="264"/>
    </location>
</feature>
<feature type="compositionally biased region" description="Basic and acidic residues" evidence="2">
    <location>
        <begin position="63"/>
        <end position="73"/>
    </location>
</feature>
<dbReference type="Pfam" id="PF06047">
    <property type="entry name" value="Nkap_C"/>
    <property type="match status" value="1"/>
</dbReference>
<comment type="similarity">
    <text evidence="1">Belongs to the NKAP family.</text>
</comment>
<dbReference type="InterPro" id="IPR040466">
    <property type="entry name" value="NKAP"/>
</dbReference>
<sequence>MLRDEFGRALKNGHGRGGDNNGDKDKSVKYGDRRRHFENEDRHNRNAGPNNGSSSGNGGHYGPGEEMHVEDGKRGLLPGNIVHGEVVRVEAYGAFVEFMDKQNEQSHRGLVHISQLAPRRVEKVEDVVQLKDKVYAVILSVEEDRRQKRIRLSLVDVNQDRGTYVGREIASQQSSGRRGRPIGQRQRTERARDRRRMYMSYHIDWRAGSEAHTQHCPQYMRILWSTSPEPPSKALIKKNKRQDEESIASSSSTGSSDSDSTTSTEQWRRRRRGDRKRPRDRPRSRDRRSSRRGRGSRRRDYSSDDSSDSGSVSESPTGSRSVSSRSSSSSKSRRSPPPKAEASQDVSIPEEWKESDLKNAQDLKGAVQGKQVMSDEEEGPMPLPQSNAAGGTDPKGNAAYGGALLPGEGQAIAQYVQQNLRIPRRGEIGYSGDDIEHFENSGYVMSGSRHKRMNAVRIRKENQVYSAEEQRALALITMEEKQQQEAQLMEDFRVMLKDKQRVRNERKKG</sequence>
<evidence type="ECO:0000256" key="1">
    <source>
        <dbReference type="ARBA" id="ARBA00009313"/>
    </source>
</evidence>
<reference evidence="4" key="1">
    <citation type="submission" date="2023-08" db="EMBL/GenBank/DDBJ databases">
        <authorList>
            <person name="Audoor S."/>
            <person name="Bilcke G."/>
        </authorList>
    </citation>
    <scope>NUCLEOTIDE SEQUENCE</scope>
</reference>
<evidence type="ECO:0000259" key="3">
    <source>
        <dbReference type="PROSITE" id="PS50126"/>
    </source>
</evidence>
<dbReference type="PANTHER" id="PTHR13087">
    <property type="entry name" value="NF-KAPPA B ACTIVATING PROTEIN"/>
    <property type="match status" value="1"/>
</dbReference>
<comment type="caution">
    <text evidence="4">The sequence shown here is derived from an EMBL/GenBank/DDBJ whole genome shotgun (WGS) entry which is preliminary data.</text>
</comment>
<dbReference type="InterPro" id="IPR003029">
    <property type="entry name" value="S1_domain"/>
</dbReference>
<name>A0AAD2FLE3_9STRA</name>
<dbReference type="SUPFAM" id="SSF50249">
    <property type="entry name" value="Nucleic acid-binding proteins"/>
    <property type="match status" value="1"/>
</dbReference>